<organism evidence="2">
    <name type="scientific">uncultured Alphaproteobacteria bacterium</name>
    <dbReference type="NCBI Taxonomy" id="91750"/>
    <lineage>
        <taxon>Bacteria</taxon>
        <taxon>Pseudomonadati</taxon>
        <taxon>Pseudomonadota</taxon>
        <taxon>Alphaproteobacteria</taxon>
        <taxon>environmental samples</taxon>
    </lineage>
</organism>
<reference evidence="2" key="1">
    <citation type="journal article" date="2020" name="J. ISSAAS">
        <title>Lactobacilli and other gastrointestinal microbiota of Peromyscus leucopus, reservoir host for agents of Lyme disease and other zoonoses in North America.</title>
        <authorList>
            <person name="Milovic A."/>
            <person name="Bassam K."/>
            <person name="Shao H."/>
            <person name="Chatzistamou I."/>
            <person name="Tufts D.M."/>
            <person name="Diuk-Wasser M."/>
            <person name="Barbour A.G."/>
        </authorList>
    </citation>
    <scope>NUCLEOTIDE SEQUENCE</scope>
    <source>
        <strain evidence="2">LL90</strain>
    </source>
</reference>
<feature type="domain" description="Baseplate J-like C-terminal" evidence="1">
    <location>
        <begin position="269"/>
        <end position="349"/>
    </location>
</feature>
<dbReference type="Pfam" id="PF26079">
    <property type="entry name" value="Baseplate_J_C"/>
    <property type="match status" value="1"/>
</dbReference>
<dbReference type="AlphaFoldDB" id="A0A6G8F2F2"/>
<evidence type="ECO:0000313" key="2">
    <source>
        <dbReference type="EMBL" id="QIM10447.1"/>
    </source>
</evidence>
<evidence type="ECO:0000259" key="1">
    <source>
        <dbReference type="Pfam" id="PF26079"/>
    </source>
</evidence>
<dbReference type="InterPro" id="IPR058530">
    <property type="entry name" value="Baseplate_J-like_C"/>
</dbReference>
<dbReference type="PANTHER" id="PTHR35862">
    <property type="entry name" value="FELS-2 PROPHAGE PROTEIN"/>
    <property type="match status" value="1"/>
</dbReference>
<gene>
    <name evidence="2" type="ORF">PlAlph_3390</name>
</gene>
<dbReference type="InterPro" id="IPR014507">
    <property type="entry name" value="Baseplate_assembly_J_pred"/>
</dbReference>
<dbReference type="PANTHER" id="PTHR35862:SF1">
    <property type="entry name" value="FELS-2 PROPHAGE PROTEIN"/>
    <property type="match status" value="1"/>
</dbReference>
<name>A0A6G8F2F2_9PROT</name>
<dbReference type="PIRSF" id="PIRSF020481">
    <property type="entry name" value="BAP"/>
    <property type="match status" value="1"/>
</dbReference>
<accession>A0A6G8F2F2</accession>
<dbReference type="InterPro" id="IPR052726">
    <property type="entry name" value="Phage_Baseplate_Hub"/>
</dbReference>
<proteinExistence type="predicted"/>
<dbReference type="EMBL" id="MN990730">
    <property type="protein sequence ID" value="QIM10447.1"/>
    <property type="molecule type" value="Genomic_DNA"/>
</dbReference>
<protein>
    <recommendedName>
        <fullName evidence="1">Baseplate J-like C-terminal domain-containing protein</fullName>
    </recommendedName>
</protein>
<sequence length="356" mass="39335">MSNSSVIDLSKLPTPKVIEELDYEALFQEYLSDFTARDKEYDGLLESDPAIIILEVMAYREMLVRKRINESAKATLLAFAKGTDLDHILAEYGVPRLDGEDDDRFRMRGQMALDGFSTAGPIDAYKFFALSASVKVKSVDVRSDEPGKVIVTILSTEGDGTAVRRENVPETKITVTDGKATLSGKSIDHLVVKDVSGSQTYKENFDYTFDKANSLLAVTVVSKISNNTELLVSYERADVLELVEMALNHEDARPLTDHVSVISAEIIKYSISAHITVYSGPSFSVVEDAANDAIKIYTNERHAMGELVAISGIYQALHVSGVKKVQLDQPLQDIETTKLQAAYCEKISLTMEIFNE</sequence>